<accession>A0A835YY47</accession>
<organism evidence="1 2">
    <name type="scientific">Tribonema minus</name>
    <dbReference type="NCBI Taxonomy" id="303371"/>
    <lineage>
        <taxon>Eukaryota</taxon>
        <taxon>Sar</taxon>
        <taxon>Stramenopiles</taxon>
        <taxon>Ochrophyta</taxon>
        <taxon>PX clade</taxon>
        <taxon>Xanthophyceae</taxon>
        <taxon>Tribonematales</taxon>
        <taxon>Tribonemataceae</taxon>
        <taxon>Tribonema</taxon>
    </lineage>
</organism>
<dbReference type="InterPro" id="IPR036322">
    <property type="entry name" value="WD40_repeat_dom_sf"/>
</dbReference>
<keyword evidence="2" id="KW-1185">Reference proteome</keyword>
<dbReference type="EMBL" id="JAFCMP010000257">
    <property type="protein sequence ID" value="KAG5182197.1"/>
    <property type="molecule type" value="Genomic_DNA"/>
</dbReference>
<dbReference type="Proteomes" id="UP000664859">
    <property type="component" value="Unassembled WGS sequence"/>
</dbReference>
<dbReference type="SUPFAM" id="SSF50978">
    <property type="entry name" value="WD40 repeat-like"/>
    <property type="match status" value="1"/>
</dbReference>
<protein>
    <submittedName>
        <fullName evidence="1">Uncharacterized protein</fullName>
    </submittedName>
</protein>
<name>A0A835YY47_9STRA</name>
<gene>
    <name evidence="1" type="ORF">JKP88DRAFT_319347</name>
</gene>
<dbReference type="AlphaFoldDB" id="A0A835YY47"/>
<proteinExistence type="predicted"/>
<comment type="caution">
    <text evidence="1">The sequence shown here is derived from an EMBL/GenBank/DDBJ whole genome shotgun (WGS) entry which is preliminary data.</text>
</comment>
<evidence type="ECO:0000313" key="2">
    <source>
        <dbReference type="Proteomes" id="UP000664859"/>
    </source>
</evidence>
<sequence length="193" mass="20682">MAYVLCFSGRTLEGLHWPDGSDQLVCAGSKKFPLSQLHLRPMKAIRSAYIPQSDVMSVACLDSSADVVLAGARSGEVSLIDFRSHRATDALLLARVSHASVDHMHPLRDQRTVLASSRNGALHVHRAQFAVSASEATLIMPGQRVCSVTESAAPVVATNQYGGGDFGDLGQDDSVLQVYCADRLRSQVYAATV</sequence>
<evidence type="ECO:0000313" key="1">
    <source>
        <dbReference type="EMBL" id="KAG5182197.1"/>
    </source>
</evidence>
<reference evidence="1" key="1">
    <citation type="submission" date="2021-02" db="EMBL/GenBank/DDBJ databases">
        <title>First Annotated Genome of the Yellow-green Alga Tribonema minus.</title>
        <authorList>
            <person name="Mahan K.M."/>
        </authorList>
    </citation>
    <scope>NUCLEOTIDE SEQUENCE</scope>
    <source>
        <strain evidence="1">UTEX B ZZ1240</strain>
    </source>
</reference>